<dbReference type="PANTHER" id="PTHR10953">
    <property type="entry name" value="UBIQUITIN-ACTIVATING ENZYME E1"/>
    <property type="match status" value="1"/>
</dbReference>
<evidence type="ECO:0000256" key="7">
    <source>
        <dbReference type="ARBA" id="ARBA00022840"/>
    </source>
</evidence>
<dbReference type="InterPro" id="IPR035985">
    <property type="entry name" value="Ubiquitin-activating_enz"/>
</dbReference>
<sequence length="389" mass="43523">MDATVNDDNPYSRLMALQKMGIVKNYEEIRTKTVAVVGVGGIGSVTSEMLTRCGIGKLVIFDYDTVEKANMNRLFFTPDQVKMTKTDAAAQTLRKINPDVIISPYCFDITTTKNYETFKKILANEGLQSKDEPSKQHPIDLLLCGVDNFNARIAINRACLELDLPWFESGVSETAISGHIQFIQPGTTPCFECLPPLLVSDGIDESSIKREGVCAASLPTTMGIIAGLLVQNALKFLLRFGKVVNYLGYNALSDFFPNTELKANENCRNEICRQMQKRFQDYVAEQKLIKKDEPEQKIEKSSQIPINNPFDIEITDESDNNDDADTNIGVEGLKLHFKMQTAPIQDKSNVDERINQSKDKDINVNDKESDTDQLAKLMKDLKALNTSKK</sequence>
<dbReference type="GO" id="GO:0071566">
    <property type="term" value="F:UFM1 activating enzyme activity"/>
    <property type="evidence" value="ECO:0007669"/>
    <property type="project" value="TreeGrafter"/>
</dbReference>
<dbReference type="InterPro" id="IPR029752">
    <property type="entry name" value="D-isomer_DH_CS1"/>
</dbReference>
<dbReference type="PANTHER" id="PTHR10953:SF9">
    <property type="entry name" value="UBIQUITIN-LIKE MODIFIER-ACTIVATING ENZYME 5"/>
    <property type="match status" value="1"/>
</dbReference>
<proteinExistence type="inferred from homology"/>
<evidence type="ECO:0000256" key="3">
    <source>
        <dbReference type="ARBA" id="ARBA00022723"/>
    </source>
</evidence>
<evidence type="ECO:0000256" key="4">
    <source>
        <dbReference type="ARBA" id="ARBA00022741"/>
    </source>
</evidence>
<evidence type="ECO:0000256" key="1">
    <source>
        <dbReference type="ARBA" id="ARBA00005339"/>
    </source>
</evidence>
<dbReference type="EMBL" id="SNRW01012686">
    <property type="protein sequence ID" value="KAA6373514.1"/>
    <property type="molecule type" value="Genomic_DNA"/>
</dbReference>
<dbReference type="SUPFAM" id="SSF69572">
    <property type="entry name" value="Activating enzymes of the ubiquitin-like proteins"/>
    <property type="match status" value="1"/>
</dbReference>
<accession>A0A5J4UTE7</accession>
<keyword evidence="6" id="KW-0862">Zinc</keyword>
<dbReference type="CDD" id="cd00757">
    <property type="entry name" value="ThiF_MoeB_HesA_family"/>
    <property type="match status" value="1"/>
</dbReference>
<dbReference type="FunFam" id="3.40.50.720:FF:000531">
    <property type="entry name" value="NAD/FAD dependent dehydrogenase, putative"/>
    <property type="match status" value="1"/>
</dbReference>
<evidence type="ECO:0000256" key="5">
    <source>
        <dbReference type="ARBA" id="ARBA00022786"/>
    </source>
</evidence>
<evidence type="ECO:0000313" key="11">
    <source>
        <dbReference type="Proteomes" id="UP000324800"/>
    </source>
</evidence>
<dbReference type="AlphaFoldDB" id="A0A5J4UTE7"/>
<dbReference type="GO" id="GO:0005829">
    <property type="term" value="C:cytosol"/>
    <property type="evidence" value="ECO:0007669"/>
    <property type="project" value="TreeGrafter"/>
</dbReference>
<evidence type="ECO:0000259" key="9">
    <source>
        <dbReference type="Pfam" id="PF00899"/>
    </source>
</evidence>
<name>A0A5J4UTE7_9EUKA</name>
<dbReference type="GO" id="GO:0071569">
    <property type="term" value="P:protein ufmylation"/>
    <property type="evidence" value="ECO:0007669"/>
    <property type="project" value="TreeGrafter"/>
</dbReference>
<dbReference type="Pfam" id="PF00899">
    <property type="entry name" value="ThiF"/>
    <property type="match status" value="1"/>
</dbReference>
<feature type="domain" description="THIF-type NAD/FAD binding fold" evidence="9">
    <location>
        <begin position="11"/>
        <end position="268"/>
    </location>
</feature>
<evidence type="ECO:0000313" key="10">
    <source>
        <dbReference type="EMBL" id="KAA6373514.1"/>
    </source>
</evidence>
<reference evidence="10 11" key="1">
    <citation type="submission" date="2019-03" db="EMBL/GenBank/DDBJ databases">
        <title>Single cell metagenomics reveals metabolic interactions within the superorganism composed of flagellate Streblomastix strix and complex community of Bacteroidetes bacteria on its surface.</title>
        <authorList>
            <person name="Treitli S.C."/>
            <person name="Kolisko M."/>
            <person name="Husnik F."/>
            <person name="Keeling P."/>
            <person name="Hampl V."/>
        </authorList>
    </citation>
    <scope>NUCLEOTIDE SEQUENCE [LARGE SCALE GENOMIC DNA]</scope>
    <source>
        <strain evidence="10">ST1C</strain>
    </source>
</reference>
<dbReference type="GO" id="GO:0005524">
    <property type="term" value="F:ATP binding"/>
    <property type="evidence" value="ECO:0007669"/>
    <property type="project" value="UniProtKB-KW"/>
</dbReference>
<protein>
    <recommendedName>
        <fullName evidence="2">Ubiquitin-like modifier-activating enzyme 5</fullName>
    </recommendedName>
</protein>
<keyword evidence="3" id="KW-0479">Metal-binding</keyword>
<dbReference type="Proteomes" id="UP000324800">
    <property type="component" value="Unassembled WGS sequence"/>
</dbReference>
<dbReference type="OrthoDB" id="206053at2759"/>
<dbReference type="GO" id="GO:0046872">
    <property type="term" value="F:metal ion binding"/>
    <property type="evidence" value="ECO:0007669"/>
    <property type="project" value="UniProtKB-KW"/>
</dbReference>
<feature type="region of interest" description="Disordered" evidence="8">
    <location>
        <begin position="344"/>
        <end position="369"/>
    </location>
</feature>
<dbReference type="Gene3D" id="3.40.50.720">
    <property type="entry name" value="NAD(P)-binding Rossmann-like Domain"/>
    <property type="match status" value="1"/>
</dbReference>
<dbReference type="PROSITE" id="PS00065">
    <property type="entry name" value="D_2_HYDROXYACID_DH_1"/>
    <property type="match status" value="1"/>
</dbReference>
<keyword evidence="5" id="KW-0833">Ubl conjugation pathway</keyword>
<keyword evidence="7" id="KW-0067">ATP-binding</keyword>
<comment type="similarity">
    <text evidence="1">Belongs to the ubiquitin-activating E1 family. UBA5 subfamily.</text>
</comment>
<evidence type="ECO:0000256" key="8">
    <source>
        <dbReference type="SAM" id="MobiDB-lite"/>
    </source>
</evidence>
<dbReference type="InterPro" id="IPR045886">
    <property type="entry name" value="ThiF/MoeB/HesA"/>
</dbReference>
<keyword evidence="4" id="KW-0547">Nucleotide-binding</keyword>
<organism evidence="10 11">
    <name type="scientific">Streblomastix strix</name>
    <dbReference type="NCBI Taxonomy" id="222440"/>
    <lineage>
        <taxon>Eukaryota</taxon>
        <taxon>Metamonada</taxon>
        <taxon>Preaxostyla</taxon>
        <taxon>Oxymonadida</taxon>
        <taxon>Streblomastigidae</taxon>
        <taxon>Streblomastix</taxon>
    </lineage>
</organism>
<feature type="compositionally biased region" description="Basic and acidic residues" evidence="8">
    <location>
        <begin position="348"/>
        <end position="369"/>
    </location>
</feature>
<evidence type="ECO:0000256" key="6">
    <source>
        <dbReference type="ARBA" id="ARBA00022833"/>
    </source>
</evidence>
<comment type="caution">
    <text evidence="10">The sequence shown here is derived from an EMBL/GenBank/DDBJ whole genome shotgun (WGS) entry which is preliminary data.</text>
</comment>
<gene>
    <name evidence="10" type="ORF">EZS28_030958</name>
</gene>
<dbReference type="InterPro" id="IPR000594">
    <property type="entry name" value="ThiF_NAD_FAD-bd"/>
</dbReference>
<evidence type="ECO:0000256" key="2">
    <source>
        <dbReference type="ARBA" id="ARBA00016279"/>
    </source>
</evidence>